<evidence type="ECO:0000313" key="1">
    <source>
        <dbReference type="EMBL" id="CAF1450549.1"/>
    </source>
</evidence>
<proteinExistence type="predicted"/>
<dbReference type="Proteomes" id="UP000681722">
    <property type="component" value="Unassembled WGS sequence"/>
</dbReference>
<keyword evidence="3" id="KW-1185">Reference proteome</keyword>
<feature type="non-terminal residue" evidence="1">
    <location>
        <position position="418"/>
    </location>
</feature>
<sequence>SSQKSADFTAADLAKFIDIKYCEITETVKTDDQLIRSKRSCWLDLRRWGAKFTASSNRPYFEGHERSDVVTHRENFVSYFLDRKDHYYTVTIGEQTPFFSKGRGGRHMISDFLVSHPSGLFFSLTEAEFRQASEQYPSLLHDNDLNYVQHSATASINLGKAAYFNSDTIIGQFEKLFRLLPFKTEYKGHDVETIVDNARTHSAKEYTMNDFGKGIGTRCPVQFIEYVDEKGLVTQRSVLLANFSVNHVKIVHADMMLSDVVELLDNATRLKSMNDNYRRKPRIPTKLVTKKQIEQLQSKNISSDCQRLSKIFYILALLNKNNDNNDTFTSMADEIILDERNRYVLATVEMLMDKSSLNIKYFYLVYGKEHYNGIERGLVKLGFRKTASTYMTTALVSPYLLQKPNAQCEQFKKMLHNI</sequence>
<evidence type="ECO:0000313" key="3">
    <source>
        <dbReference type="Proteomes" id="UP000663829"/>
    </source>
</evidence>
<dbReference type="EMBL" id="CAJOBC010084908">
    <property type="protein sequence ID" value="CAF4324063.1"/>
    <property type="molecule type" value="Genomic_DNA"/>
</dbReference>
<name>A0A815PLP4_9BILA</name>
<dbReference type="Proteomes" id="UP000663829">
    <property type="component" value="Unassembled WGS sequence"/>
</dbReference>
<accession>A0A815PLP4</accession>
<evidence type="ECO:0000313" key="2">
    <source>
        <dbReference type="EMBL" id="CAF4324063.1"/>
    </source>
</evidence>
<gene>
    <name evidence="1" type="ORF">GPM918_LOCUS34720</name>
    <name evidence="2" type="ORF">SRO942_LOCUS35428</name>
</gene>
<dbReference type="AlphaFoldDB" id="A0A815PLP4"/>
<comment type="caution">
    <text evidence="1">The sequence shown here is derived from an EMBL/GenBank/DDBJ whole genome shotgun (WGS) entry which is preliminary data.</text>
</comment>
<organism evidence="1 3">
    <name type="scientific">Didymodactylos carnosus</name>
    <dbReference type="NCBI Taxonomy" id="1234261"/>
    <lineage>
        <taxon>Eukaryota</taxon>
        <taxon>Metazoa</taxon>
        <taxon>Spiralia</taxon>
        <taxon>Gnathifera</taxon>
        <taxon>Rotifera</taxon>
        <taxon>Eurotatoria</taxon>
        <taxon>Bdelloidea</taxon>
        <taxon>Philodinida</taxon>
        <taxon>Philodinidae</taxon>
        <taxon>Didymodactylos</taxon>
    </lineage>
</organism>
<dbReference type="EMBL" id="CAJNOQ010019459">
    <property type="protein sequence ID" value="CAF1450549.1"/>
    <property type="molecule type" value="Genomic_DNA"/>
</dbReference>
<protein>
    <submittedName>
        <fullName evidence="1">Uncharacterized protein</fullName>
    </submittedName>
</protein>
<reference evidence="1" key="1">
    <citation type="submission" date="2021-02" db="EMBL/GenBank/DDBJ databases">
        <authorList>
            <person name="Nowell W R."/>
        </authorList>
    </citation>
    <scope>NUCLEOTIDE SEQUENCE</scope>
</reference>